<dbReference type="RefSeq" id="WP_203436462.1">
    <property type="nucleotide sequence ID" value="NZ_JAFDUP010000038.1"/>
</dbReference>
<reference evidence="1" key="1">
    <citation type="submission" date="2019-03" db="EMBL/GenBank/DDBJ databases">
        <authorList>
            <person name="Ashton P.M."/>
            <person name="Dallman T."/>
            <person name="Nair S."/>
            <person name="De Pinna E."/>
            <person name="Peters T."/>
            <person name="Grant K."/>
        </authorList>
    </citation>
    <scope>NUCLEOTIDE SEQUENCE</scope>
    <source>
        <strain evidence="1">224066</strain>
    </source>
</reference>
<evidence type="ECO:0000313" key="1">
    <source>
        <dbReference type="EMBL" id="ECB8026838.1"/>
    </source>
</evidence>
<dbReference type="EMBL" id="AAHYTB010000061">
    <property type="protein sequence ID" value="ECB8026838.1"/>
    <property type="molecule type" value="Genomic_DNA"/>
</dbReference>
<proteinExistence type="predicted"/>
<gene>
    <name evidence="1" type="ORF">E1412_23730</name>
</gene>
<organism evidence="1">
    <name type="scientific">Salmonella enterica subsp. enterica serovar Brunei</name>
    <dbReference type="NCBI Taxonomy" id="1151177"/>
    <lineage>
        <taxon>Bacteria</taxon>
        <taxon>Pseudomonadati</taxon>
        <taxon>Pseudomonadota</taxon>
        <taxon>Gammaproteobacteria</taxon>
        <taxon>Enterobacterales</taxon>
        <taxon>Enterobacteriaceae</taxon>
        <taxon>Salmonella</taxon>
    </lineage>
</organism>
<dbReference type="SUPFAM" id="SSF103370">
    <property type="entry name" value="NinB"/>
    <property type="match status" value="1"/>
</dbReference>
<dbReference type="AlphaFoldDB" id="A0A5I1NSK9"/>
<evidence type="ECO:0008006" key="2">
    <source>
        <dbReference type="Google" id="ProtNLM"/>
    </source>
</evidence>
<protein>
    <recommendedName>
        <fullName evidence="2">Recombination protein NinB</fullName>
    </recommendedName>
</protein>
<comment type="caution">
    <text evidence="1">The sequence shown here is derived from an EMBL/GenBank/DDBJ whole genome shotgun (WGS) entry which is preliminary data.</text>
</comment>
<name>A0A5I1NSK9_SALET</name>
<sequence>MNLHKDGIRLHKSNFNAIGQQIQPMLESGDCYRLIIKPWKEKRSIPQNSLMWMWNSDVAEAASRNSTEIHTDEELHEFFKDLYCPAKPVTIFGETKWVKSTKLLDTEEMTFYLRRIEVWCIERGIKLRIPANSEYHAKGHDHV</sequence>
<accession>A0A5I1NSK9</accession>
<dbReference type="NCBIfam" id="NF007281">
    <property type="entry name" value="PRK09741.1"/>
    <property type="match status" value="1"/>
</dbReference>
<dbReference type="InterPro" id="IPR036619">
    <property type="entry name" value="NinB_sf"/>
</dbReference>
<dbReference type="Gene3D" id="1.10.3790.10">
    <property type="entry name" value="NinB"/>
    <property type="match status" value="1"/>
</dbReference>